<feature type="signal peptide" evidence="2">
    <location>
        <begin position="1"/>
        <end position="18"/>
    </location>
</feature>
<dbReference type="Pfam" id="PF05239">
    <property type="entry name" value="PRC"/>
    <property type="match status" value="1"/>
</dbReference>
<evidence type="ECO:0000313" key="4">
    <source>
        <dbReference type="EMBL" id="EGV30800.1"/>
    </source>
</evidence>
<gene>
    <name evidence="4" type="ORF">ThidrDRAFT_2432</name>
</gene>
<dbReference type="InterPro" id="IPR027275">
    <property type="entry name" value="PRC-brl_dom"/>
</dbReference>
<feature type="region of interest" description="Disordered" evidence="1">
    <location>
        <begin position="36"/>
        <end position="72"/>
    </location>
</feature>
<organism evidence="4 5">
    <name type="scientific">Thiorhodococcus drewsii AZ1</name>
    <dbReference type="NCBI Taxonomy" id="765913"/>
    <lineage>
        <taxon>Bacteria</taxon>
        <taxon>Pseudomonadati</taxon>
        <taxon>Pseudomonadota</taxon>
        <taxon>Gammaproteobacteria</taxon>
        <taxon>Chromatiales</taxon>
        <taxon>Chromatiaceae</taxon>
        <taxon>Thiorhodococcus</taxon>
    </lineage>
</organism>
<comment type="caution">
    <text evidence="4">The sequence shown here is derived from an EMBL/GenBank/DDBJ whole genome shotgun (WGS) entry which is preliminary data.</text>
</comment>
<feature type="compositionally biased region" description="Basic and acidic residues" evidence="1">
    <location>
        <begin position="51"/>
        <end position="60"/>
    </location>
</feature>
<dbReference type="Gene3D" id="2.30.30.240">
    <property type="entry name" value="PRC-barrel domain"/>
    <property type="match status" value="1"/>
</dbReference>
<dbReference type="RefSeq" id="WP_007041145.1">
    <property type="nucleotide sequence ID" value="NZ_AFWT01000016.1"/>
</dbReference>
<dbReference type="AlphaFoldDB" id="G2E2K0"/>
<dbReference type="InterPro" id="IPR011033">
    <property type="entry name" value="PRC_barrel-like_sf"/>
</dbReference>
<feature type="compositionally biased region" description="Low complexity" evidence="1">
    <location>
        <begin position="63"/>
        <end position="72"/>
    </location>
</feature>
<evidence type="ECO:0000256" key="2">
    <source>
        <dbReference type="SAM" id="SignalP"/>
    </source>
</evidence>
<reference evidence="4 5" key="1">
    <citation type="submission" date="2011-06" db="EMBL/GenBank/DDBJ databases">
        <title>The draft genome of Thiorhodococcus drewsii AZ1.</title>
        <authorList>
            <consortium name="US DOE Joint Genome Institute (JGI-PGF)"/>
            <person name="Lucas S."/>
            <person name="Han J."/>
            <person name="Lapidus A."/>
            <person name="Cheng J.-F."/>
            <person name="Goodwin L."/>
            <person name="Pitluck S."/>
            <person name="Peters L."/>
            <person name="Land M.L."/>
            <person name="Hauser L."/>
            <person name="Vogl K."/>
            <person name="Liu Z."/>
            <person name="Imhoff J."/>
            <person name="Thiel V."/>
            <person name="Frigaard N.-U."/>
            <person name="Bryant D.A."/>
            <person name="Woyke T.J."/>
        </authorList>
    </citation>
    <scope>NUCLEOTIDE SEQUENCE [LARGE SCALE GENOMIC DNA]</scope>
    <source>
        <strain evidence="4 5">AZ1</strain>
    </source>
</reference>
<keyword evidence="5" id="KW-1185">Reference proteome</keyword>
<accession>G2E2K0</accession>
<name>G2E2K0_9GAMM</name>
<dbReference type="Proteomes" id="UP000004200">
    <property type="component" value="Unassembled WGS sequence"/>
</dbReference>
<keyword evidence="2" id="KW-0732">Signal</keyword>
<evidence type="ECO:0000259" key="3">
    <source>
        <dbReference type="Pfam" id="PF05239"/>
    </source>
</evidence>
<sequence>MISLRTLAPAAFAITALAYAPVAAIAEGDGSYYEMSPNSEHFESRTQTSRDIPRQVESRTKPSRSGTATGSVATGAADFVGKTLVNDSGDALGTIEGIVRHRTTGRLNALVSVGGFAGVGAELAAVPLKDLERRSEGYAVPGFADSEQALISRLEYDASDYVPVSVSN</sequence>
<evidence type="ECO:0000313" key="5">
    <source>
        <dbReference type="Proteomes" id="UP000004200"/>
    </source>
</evidence>
<proteinExistence type="predicted"/>
<dbReference type="eggNOG" id="COG1873">
    <property type="taxonomic scope" value="Bacteria"/>
</dbReference>
<dbReference type="STRING" id="765913.ThidrDRAFT_2432"/>
<dbReference type="EMBL" id="AFWT01000016">
    <property type="protein sequence ID" value="EGV30800.1"/>
    <property type="molecule type" value="Genomic_DNA"/>
</dbReference>
<feature type="chain" id="PRO_5003429213" description="PRC-barrel domain-containing protein" evidence="2">
    <location>
        <begin position="19"/>
        <end position="168"/>
    </location>
</feature>
<protein>
    <recommendedName>
        <fullName evidence="3">PRC-barrel domain-containing protein</fullName>
    </recommendedName>
</protein>
<feature type="domain" description="PRC-barrel" evidence="3">
    <location>
        <begin position="76"/>
        <end position="129"/>
    </location>
</feature>
<dbReference type="SUPFAM" id="SSF50346">
    <property type="entry name" value="PRC-barrel domain"/>
    <property type="match status" value="1"/>
</dbReference>
<evidence type="ECO:0000256" key="1">
    <source>
        <dbReference type="SAM" id="MobiDB-lite"/>
    </source>
</evidence>